<keyword evidence="5 13" id="KW-0220">Diaminopimelate biosynthesis</keyword>
<comment type="similarity">
    <text evidence="1 13">Belongs to the DapB family.</text>
</comment>
<evidence type="ECO:0000256" key="10">
    <source>
        <dbReference type="ARBA" id="ARBA00038983"/>
    </source>
</evidence>
<feature type="domain" description="Dihydrodipicolinate reductase C-terminal" evidence="15">
    <location>
        <begin position="128"/>
        <end position="263"/>
    </location>
</feature>
<evidence type="ECO:0000256" key="9">
    <source>
        <dbReference type="ARBA" id="ARBA00037922"/>
    </source>
</evidence>
<dbReference type="Gene3D" id="3.30.360.10">
    <property type="entry name" value="Dihydrodipicolinate Reductase, domain 2"/>
    <property type="match status" value="1"/>
</dbReference>
<evidence type="ECO:0000256" key="5">
    <source>
        <dbReference type="ARBA" id="ARBA00022915"/>
    </source>
</evidence>
<dbReference type="Pfam" id="PF05173">
    <property type="entry name" value="DapB_C"/>
    <property type="match status" value="1"/>
</dbReference>
<dbReference type="CDD" id="cd02274">
    <property type="entry name" value="DHDPR_N"/>
    <property type="match status" value="1"/>
</dbReference>
<evidence type="ECO:0000256" key="8">
    <source>
        <dbReference type="ARBA" id="ARBA00023154"/>
    </source>
</evidence>
<evidence type="ECO:0000256" key="3">
    <source>
        <dbReference type="ARBA" id="ARBA00022605"/>
    </source>
</evidence>
<comment type="pathway">
    <text evidence="9 13">Amino-acid biosynthesis; L-lysine biosynthesis via DAP pathway; (S)-tetrahydrodipicolinate from L-aspartate: step 4/4.</text>
</comment>
<dbReference type="Proteomes" id="UP000317369">
    <property type="component" value="Chromosome"/>
</dbReference>
<dbReference type="NCBIfam" id="TIGR00036">
    <property type="entry name" value="dapB"/>
    <property type="match status" value="1"/>
</dbReference>
<keyword evidence="3 13" id="KW-0028">Amino-acid biosynthesis</keyword>
<comment type="catalytic activity">
    <reaction evidence="12 13">
        <text>(S)-2,3,4,5-tetrahydrodipicolinate + NAD(+) + H2O = (2S,4S)-4-hydroxy-2,3,4,5-tetrahydrodipicolinate + NADH + H(+)</text>
        <dbReference type="Rhea" id="RHEA:35323"/>
        <dbReference type="ChEBI" id="CHEBI:15377"/>
        <dbReference type="ChEBI" id="CHEBI:15378"/>
        <dbReference type="ChEBI" id="CHEBI:16845"/>
        <dbReference type="ChEBI" id="CHEBI:57540"/>
        <dbReference type="ChEBI" id="CHEBI:57945"/>
        <dbReference type="ChEBI" id="CHEBI:67139"/>
        <dbReference type="EC" id="1.17.1.8"/>
    </reaction>
</comment>
<comment type="caution">
    <text evidence="13">Lacks conserved residue(s) required for the propagation of feature annotation.</text>
</comment>
<evidence type="ECO:0000256" key="13">
    <source>
        <dbReference type="HAMAP-Rule" id="MF_00102"/>
    </source>
</evidence>
<dbReference type="GO" id="GO:0051287">
    <property type="term" value="F:NAD binding"/>
    <property type="evidence" value="ECO:0007669"/>
    <property type="project" value="UniProtKB-UniRule"/>
</dbReference>
<dbReference type="KEGG" id="pcor:KS4_04390"/>
<dbReference type="HAMAP" id="MF_00102">
    <property type="entry name" value="DapB"/>
    <property type="match status" value="1"/>
</dbReference>
<dbReference type="AlphaFoldDB" id="A0A517YQB1"/>
<feature type="domain" description="Dihydrodipicolinate reductase N-terminal" evidence="14">
    <location>
        <begin position="3"/>
        <end position="124"/>
    </location>
</feature>
<dbReference type="GO" id="GO:0005829">
    <property type="term" value="C:cytosol"/>
    <property type="evidence" value="ECO:0007669"/>
    <property type="project" value="TreeGrafter"/>
</dbReference>
<feature type="binding site" evidence="13">
    <location>
        <begin position="97"/>
        <end position="99"/>
    </location>
    <ligand>
        <name>NAD(+)</name>
        <dbReference type="ChEBI" id="CHEBI:57540"/>
    </ligand>
</feature>
<dbReference type="PANTHER" id="PTHR20836">
    <property type="entry name" value="DIHYDRODIPICOLINATE REDUCTASE"/>
    <property type="match status" value="1"/>
</dbReference>
<evidence type="ECO:0000256" key="6">
    <source>
        <dbReference type="ARBA" id="ARBA00023002"/>
    </source>
</evidence>
<evidence type="ECO:0000313" key="17">
    <source>
        <dbReference type="Proteomes" id="UP000317369"/>
    </source>
</evidence>
<proteinExistence type="inferred from homology"/>
<dbReference type="InterPro" id="IPR023940">
    <property type="entry name" value="DHDPR_bac"/>
</dbReference>
<accession>A0A517YQB1</accession>
<evidence type="ECO:0000256" key="1">
    <source>
        <dbReference type="ARBA" id="ARBA00006642"/>
    </source>
</evidence>
<keyword evidence="17" id="KW-1185">Reference proteome</keyword>
<dbReference type="PANTHER" id="PTHR20836:SF0">
    <property type="entry name" value="4-HYDROXY-TETRAHYDRODIPICOLINATE REDUCTASE 1, CHLOROPLASTIC-RELATED"/>
    <property type="match status" value="1"/>
</dbReference>
<keyword evidence="4 13" id="KW-0521">NADP</keyword>
<keyword evidence="6 13" id="KW-0560">Oxidoreductase</keyword>
<evidence type="ECO:0000259" key="15">
    <source>
        <dbReference type="Pfam" id="PF05173"/>
    </source>
</evidence>
<feature type="active site" description="Proton donor" evidence="13">
    <location>
        <position position="158"/>
    </location>
</feature>
<feature type="binding site" evidence="13">
    <location>
        <begin position="164"/>
        <end position="165"/>
    </location>
    <ligand>
        <name>(S)-2,3,4,5-tetrahydrodipicolinate</name>
        <dbReference type="ChEBI" id="CHEBI:16845"/>
    </ligand>
</feature>
<dbReference type="GO" id="GO:0008839">
    <property type="term" value="F:4-hydroxy-tetrahydrodipicolinate reductase"/>
    <property type="evidence" value="ECO:0007669"/>
    <property type="project" value="UniProtKB-UniRule"/>
</dbReference>
<dbReference type="RefSeq" id="WP_145073961.1">
    <property type="nucleotide sequence ID" value="NZ_CP036425.1"/>
</dbReference>
<evidence type="ECO:0000256" key="12">
    <source>
        <dbReference type="ARBA" id="ARBA00049396"/>
    </source>
</evidence>
<feature type="binding site" evidence="13">
    <location>
        <begin position="121"/>
        <end position="124"/>
    </location>
    <ligand>
        <name>NAD(+)</name>
        <dbReference type="ChEBI" id="CHEBI:57540"/>
    </ligand>
</feature>
<dbReference type="PROSITE" id="PS01298">
    <property type="entry name" value="DAPB"/>
    <property type="match status" value="1"/>
</dbReference>
<dbReference type="PIRSF" id="PIRSF000161">
    <property type="entry name" value="DHPR"/>
    <property type="match status" value="1"/>
</dbReference>
<dbReference type="Pfam" id="PF01113">
    <property type="entry name" value="DapB_N"/>
    <property type="match status" value="1"/>
</dbReference>
<dbReference type="UniPathway" id="UPA00034">
    <property type="reaction ID" value="UER00018"/>
</dbReference>
<name>A0A517YQB1_9BACT</name>
<dbReference type="GO" id="GO:0009089">
    <property type="term" value="P:lysine biosynthetic process via diaminopimelate"/>
    <property type="evidence" value="ECO:0007669"/>
    <property type="project" value="UniProtKB-UniRule"/>
</dbReference>
<feature type="binding site" evidence="13">
    <location>
        <position position="155"/>
    </location>
    <ligand>
        <name>(S)-2,3,4,5-tetrahydrodipicolinate</name>
        <dbReference type="ChEBI" id="CHEBI:16845"/>
    </ligand>
</feature>
<dbReference type="SUPFAM" id="SSF55347">
    <property type="entry name" value="Glyceraldehyde-3-phosphate dehydrogenase-like, C-terminal domain"/>
    <property type="match status" value="1"/>
</dbReference>
<evidence type="ECO:0000313" key="16">
    <source>
        <dbReference type="EMBL" id="QDU32407.1"/>
    </source>
</evidence>
<reference evidence="16 17" key="1">
    <citation type="submission" date="2019-02" db="EMBL/GenBank/DDBJ databases">
        <title>Deep-cultivation of Planctomycetes and their phenomic and genomic characterization uncovers novel biology.</title>
        <authorList>
            <person name="Wiegand S."/>
            <person name="Jogler M."/>
            <person name="Boedeker C."/>
            <person name="Pinto D."/>
            <person name="Vollmers J."/>
            <person name="Rivas-Marin E."/>
            <person name="Kohn T."/>
            <person name="Peeters S.H."/>
            <person name="Heuer A."/>
            <person name="Rast P."/>
            <person name="Oberbeckmann S."/>
            <person name="Bunk B."/>
            <person name="Jeske O."/>
            <person name="Meyerdierks A."/>
            <person name="Storesund J.E."/>
            <person name="Kallscheuer N."/>
            <person name="Luecker S."/>
            <person name="Lage O.M."/>
            <person name="Pohl T."/>
            <person name="Merkel B.J."/>
            <person name="Hornburger P."/>
            <person name="Mueller R.-W."/>
            <person name="Bruemmer F."/>
            <person name="Labrenz M."/>
            <person name="Spormann A.M."/>
            <person name="Op den Camp H."/>
            <person name="Overmann J."/>
            <person name="Amann R."/>
            <person name="Jetten M.S.M."/>
            <person name="Mascher T."/>
            <person name="Medema M.H."/>
            <person name="Devos D.P."/>
            <person name="Kaster A.-K."/>
            <person name="Ovreas L."/>
            <person name="Rohde M."/>
            <person name="Galperin M.Y."/>
            <person name="Jogler C."/>
        </authorList>
    </citation>
    <scope>NUCLEOTIDE SEQUENCE [LARGE SCALE GENOMIC DNA]</scope>
    <source>
        <strain evidence="16 17">KS4</strain>
    </source>
</reference>
<comment type="function">
    <text evidence="13">Catalyzes the conversion of 4-hydroxy-tetrahydrodipicolinate (HTPA) to tetrahydrodipicolinate.</text>
</comment>
<evidence type="ECO:0000256" key="2">
    <source>
        <dbReference type="ARBA" id="ARBA00022490"/>
    </source>
</evidence>
<sequence>MTKVAIFGANGRMGRRLVALATEMEGLSVVAGVDGAGSPQIGEDIGVLAGVGELGVPLTDQLCGDVEVDVVIDFSVPAALAGVIEECCKRKLPLVIGTTGIGDEHQAMIDEAGQRIPIIWASNFSLVVNVLNVLAGKAAQLLGSDFDIEIMEAHHRFKKDAPSGTAITLAKHICDASDHDFDRDVVFERHGDDCLRQPNEITIQTLRVGDHPGEHTAYFATLGERLEIKHVSTSRDSYVIGALKAAKWLSLQSAGRYTMSDVLKLDRV</sequence>
<comment type="catalytic activity">
    <reaction evidence="11 13">
        <text>(S)-2,3,4,5-tetrahydrodipicolinate + NADP(+) + H2O = (2S,4S)-4-hydroxy-2,3,4,5-tetrahydrodipicolinate + NADPH + H(+)</text>
        <dbReference type="Rhea" id="RHEA:35331"/>
        <dbReference type="ChEBI" id="CHEBI:15377"/>
        <dbReference type="ChEBI" id="CHEBI:15378"/>
        <dbReference type="ChEBI" id="CHEBI:16845"/>
        <dbReference type="ChEBI" id="CHEBI:57783"/>
        <dbReference type="ChEBI" id="CHEBI:58349"/>
        <dbReference type="ChEBI" id="CHEBI:67139"/>
        <dbReference type="EC" id="1.17.1.8"/>
    </reaction>
</comment>
<dbReference type="InterPro" id="IPR022663">
    <property type="entry name" value="DapB_C"/>
</dbReference>
<dbReference type="InterPro" id="IPR036291">
    <property type="entry name" value="NAD(P)-bd_dom_sf"/>
</dbReference>
<protein>
    <recommendedName>
        <fullName evidence="10 13">4-hydroxy-tetrahydrodipicolinate reductase</fullName>
        <shortName evidence="13">HTPA reductase</shortName>
        <ecNumber evidence="10 13">1.17.1.8</ecNumber>
    </recommendedName>
</protein>
<dbReference type="GO" id="GO:0019877">
    <property type="term" value="P:diaminopimelate biosynthetic process"/>
    <property type="evidence" value="ECO:0007669"/>
    <property type="project" value="UniProtKB-UniRule"/>
</dbReference>
<dbReference type="InterPro" id="IPR022664">
    <property type="entry name" value="DapB_N_CS"/>
</dbReference>
<comment type="subunit">
    <text evidence="13">Homotetramer.</text>
</comment>
<dbReference type="SUPFAM" id="SSF51735">
    <property type="entry name" value="NAD(P)-binding Rossmann-fold domains"/>
    <property type="match status" value="1"/>
</dbReference>
<evidence type="ECO:0000256" key="4">
    <source>
        <dbReference type="ARBA" id="ARBA00022857"/>
    </source>
</evidence>
<keyword evidence="7 13" id="KW-0520">NAD</keyword>
<dbReference type="EC" id="1.17.1.8" evidence="10 13"/>
<dbReference type="InterPro" id="IPR000846">
    <property type="entry name" value="DapB_N"/>
</dbReference>
<evidence type="ECO:0000259" key="14">
    <source>
        <dbReference type="Pfam" id="PF01113"/>
    </source>
</evidence>
<dbReference type="GO" id="GO:0016726">
    <property type="term" value="F:oxidoreductase activity, acting on CH or CH2 groups, NAD or NADP as acceptor"/>
    <property type="evidence" value="ECO:0007669"/>
    <property type="project" value="UniProtKB-UniRule"/>
</dbReference>
<dbReference type="OrthoDB" id="9790352at2"/>
<evidence type="ECO:0000256" key="11">
    <source>
        <dbReference type="ARBA" id="ARBA00049080"/>
    </source>
</evidence>
<organism evidence="16 17">
    <name type="scientific">Poriferisphaera corsica</name>
    <dbReference type="NCBI Taxonomy" id="2528020"/>
    <lineage>
        <taxon>Bacteria</taxon>
        <taxon>Pseudomonadati</taxon>
        <taxon>Planctomycetota</taxon>
        <taxon>Phycisphaerae</taxon>
        <taxon>Phycisphaerales</taxon>
        <taxon>Phycisphaeraceae</taxon>
        <taxon>Poriferisphaera</taxon>
    </lineage>
</organism>
<feature type="binding site" evidence="13">
    <location>
        <begin position="8"/>
        <end position="13"/>
    </location>
    <ligand>
        <name>NAD(+)</name>
        <dbReference type="ChEBI" id="CHEBI:57540"/>
    </ligand>
</feature>
<dbReference type="EMBL" id="CP036425">
    <property type="protein sequence ID" value="QDU32407.1"/>
    <property type="molecule type" value="Genomic_DNA"/>
</dbReference>
<keyword evidence="2 13" id="KW-0963">Cytoplasm</keyword>
<keyword evidence="8 13" id="KW-0457">Lysine biosynthesis</keyword>
<evidence type="ECO:0000256" key="7">
    <source>
        <dbReference type="ARBA" id="ARBA00023027"/>
    </source>
</evidence>
<dbReference type="GO" id="GO:0050661">
    <property type="term" value="F:NADP binding"/>
    <property type="evidence" value="ECO:0007669"/>
    <property type="project" value="UniProtKB-UniRule"/>
</dbReference>
<comment type="caution">
    <text evidence="13">Was originally thought to be a dihydrodipicolinate reductase (DHDPR), catalyzing the conversion of dihydrodipicolinate to tetrahydrodipicolinate. However, it was shown in E.coli that the substrate of the enzymatic reaction is not dihydrodipicolinate (DHDP) but in fact (2S,4S)-4-hydroxy-2,3,4,5-tetrahydrodipicolinic acid (HTPA), the product released by the DapA-catalyzed reaction.</text>
</comment>
<feature type="binding site" evidence="13">
    <location>
        <position position="34"/>
    </location>
    <ligand>
        <name>NAD(+)</name>
        <dbReference type="ChEBI" id="CHEBI:57540"/>
    </ligand>
</feature>
<dbReference type="Gene3D" id="3.40.50.720">
    <property type="entry name" value="NAD(P)-binding Rossmann-like Domain"/>
    <property type="match status" value="1"/>
</dbReference>
<comment type="subcellular location">
    <subcellularLocation>
        <location evidence="13">Cytoplasm</location>
    </subcellularLocation>
</comment>
<gene>
    <name evidence="13 16" type="primary">dapB</name>
    <name evidence="16" type="ORF">KS4_04390</name>
</gene>
<feature type="active site" description="Proton donor/acceptor" evidence="13">
    <location>
        <position position="154"/>
    </location>
</feature>